<feature type="signal peptide" evidence="1">
    <location>
        <begin position="1"/>
        <end position="17"/>
    </location>
</feature>
<organism evidence="2 3">
    <name type="scientific">Chitinophaga oryzae</name>
    <dbReference type="NCBI Taxonomy" id="2725414"/>
    <lineage>
        <taxon>Bacteria</taxon>
        <taxon>Pseudomonadati</taxon>
        <taxon>Bacteroidota</taxon>
        <taxon>Chitinophagia</taxon>
        <taxon>Chitinophagales</taxon>
        <taxon>Chitinophagaceae</taxon>
        <taxon>Chitinophaga</taxon>
    </lineage>
</organism>
<evidence type="ECO:0000313" key="3">
    <source>
        <dbReference type="Proteomes" id="UP000502421"/>
    </source>
</evidence>
<dbReference type="AlphaFoldDB" id="A0AAE6ZH96"/>
<protein>
    <submittedName>
        <fullName evidence="2">Uncharacterized protein</fullName>
    </submittedName>
</protein>
<evidence type="ECO:0000256" key="1">
    <source>
        <dbReference type="SAM" id="SignalP"/>
    </source>
</evidence>
<reference evidence="3" key="1">
    <citation type="submission" date="2020-04" db="EMBL/GenBank/DDBJ databases">
        <authorList>
            <person name="Kittiwongwattana C."/>
        </authorList>
    </citation>
    <scope>NUCLEOTIDE SEQUENCE [LARGE SCALE GENOMIC DNA]</scope>
    <source>
        <strain evidence="3">1310</strain>
    </source>
</reference>
<proteinExistence type="predicted"/>
<dbReference type="Proteomes" id="UP000502421">
    <property type="component" value="Chromosome"/>
</dbReference>
<keyword evidence="1" id="KW-0732">Signal</keyword>
<dbReference type="KEGG" id="coy:HF329_15655"/>
<evidence type="ECO:0000313" key="2">
    <source>
        <dbReference type="EMBL" id="QJB32676.1"/>
    </source>
</evidence>
<name>A0AAE6ZH96_9BACT</name>
<sequence length="450" mass="51370">MRSFALSLLFFPLFSFAQKSYWQVEQTKPVIVTSLFFDAVMQEFSTLDYLTYDLTTGNIQYYDAYKNGLQPVSFDSSKLSEKKEWEVTPKITDGKLKVLIYGNNNNIGFIICKPAGDNEQAFLEKVKASKMLVHQQLMDAVKEHPVVNLPKDNPENTDVEVNLGAYSLRLPRDKYFIVRTADSYQFLSKTGDEPESDFNLFDAGYNHNDSLSDRGFWPVVKEENLWLSIHPYYDWKTKEKGAGGYLLTNSASVSGGYVNMATAQQESTEELLPLVPIFRSLKAEKKGISRDAYNFPGCDSKGEKQTVGALAITLPPNYQVREFYTGGSNFYQFGVMDSLQFSSENPDSRYYPVEELDKNGNRSLSLASGGVYSLKNTRFSTDIGKIRADFEREGISVLEQDDNGILYRYHGSYHLLRYIRKGNTHYVYTLQFKTLQSCLSEFCRSRKMFL</sequence>
<feature type="chain" id="PRO_5042262909" evidence="1">
    <location>
        <begin position="18"/>
        <end position="450"/>
    </location>
</feature>
<dbReference type="RefSeq" id="WP_168805087.1">
    <property type="nucleotide sequence ID" value="NZ_CP051205.1"/>
</dbReference>
<gene>
    <name evidence="2" type="ORF">HF329_15655</name>
</gene>
<accession>A0AAE6ZH96</accession>
<dbReference type="EMBL" id="CP051205">
    <property type="protein sequence ID" value="QJB32676.1"/>
    <property type="molecule type" value="Genomic_DNA"/>
</dbReference>